<dbReference type="AlphaFoldDB" id="A0A835ER87"/>
<keyword evidence="3" id="KW-1185">Reference proteome</keyword>
<sequence length="365" mass="37650">MGSTSTNNWLGFASFSAAADDAAILPPLPSRGDEATPAPKLEDFLVGMQESSPAAAVAAGRPFAGTAGAAASSIGLSMIKNWLRSQPAPAVDDSMALVAASPEGIEKVVVHGAESGGAAVVDVAQQRKAAAVDTFGQRTSIYRGVTKKSSGFSRGGHMTVTNLLTDGIGSYGRESYGYSGWPPSSMTPIPLQYSNGHDHSKLWCKPEHDSAVVAAAQNLQHLQHLPAPGGTHNFFQPSPHQEVTGATDVSSPSVDSNSFLYNGGVGYYPGAMGGGYPLPVATLVDGNPMASGYGVEEGTASDIYGGRNLYYLSQGSPGSNIGKADAYDQQGVEYDSCVPSVPVISQKPSSNVTVCSGTPLFSVWK</sequence>
<gene>
    <name evidence="2" type="ORF">HU200_033550</name>
</gene>
<evidence type="ECO:0000313" key="3">
    <source>
        <dbReference type="Proteomes" id="UP000636709"/>
    </source>
</evidence>
<proteinExistence type="predicted"/>
<feature type="region of interest" description="Disordered" evidence="1">
    <location>
        <begin position="229"/>
        <end position="251"/>
    </location>
</feature>
<dbReference type="OrthoDB" id="207175at2759"/>
<reference evidence="2" key="1">
    <citation type="submission" date="2020-07" db="EMBL/GenBank/DDBJ databases">
        <title>Genome sequence and genetic diversity analysis of an under-domesticated orphan crop, white fonio (Digitaria exilis).</title>
        <authorList>
            <person name="Bennetzen J.L."/>
            <person name="Chen S."/>
            <person name="Ma X."/>
            <person name="Wang X."/>
            <person name="Yssel A.E.J."/>
            <person name="Chaluvadi S.R."/>
            <person name="Johnson M."/>
            <person name="Gangashetty P."/>
            <person name="Hamidou F."/>
            <person name="Sanogo M.D."/>
            <person name="Zwaenepoel A."/>
            <person name="Wallace J."/>
            <person name="Van De Peer Y."/>
            <person name="Van Deynze A."/>
        </authorList>
    </citation>
    <scope>NUCLEOTIDE SEQUENCE</scope>
    <source>
        <tissue evidence="2">Leaves</tissue>
    </source>
</reference>
<dbReference type="EMBL" id="JACEFO010001803">
    <property type="protein sequence ID" value="KAF8701525.1"/>
    <property type="molecule type" value="Genomic_DNA"/>
</dbReference>
<organism evidence="2 3">
    <name type="scientific">Digitaria exilis</name>
    <dbReference type="NCBI Taxonomy" id="1010633"/>
    <lineage>
        <taxon>Eukaryota</taxon>
        <taxon>Viridiplantae</taxon>
        <taxon>Streptophyta</taxon>
        <taxon>Embryophyta</taxon>
        <taxon>Tracheophyta</taxon>
        <taxon>Spermatophyta</taxon>
        <taxon>Magnoliopsida</taxon>
        <taxon>Liliopsida</taxon>
        <taxon>Poales</taxon>
        <taxon>Poaceae</taxon>
        <taxon>PACMAD clade</taxon>
        <taxon>Panicoideae</taxon>
        <taxon>Panicodae</taxon>
        <taxon>Paniceae</taxon>
        <taxon>Anthephorinae</taxon>
        <taxon>Digitaria</taxon>
    </lineage>
</organism>
<dbReference type="Proteomes" id="UP000636709">
    <property type="component" value="Unassembled WGS sequence"/>
</dbReference>
<protein>
    <submittedName>
        <fullName evidence="2">Uncharacterized protein</fullName>
    </submittedName>
</protein>
<evidence type="ECO:0000313" key="2">
    <source>
        <dbReference type="EMBL" id="KAF8701525.1"/>
    </source>
</evidence>
<comment type="caution">
    <text evidence="2">The sequence shown here is derived from an EMBL/GenBank/DDBJ whole genome shotgun (WGS) entry which is preliminary data.</text>
</comment>
<evidence type="ECO:0000256" key="1">
    <source>
        <dbReference type="SAM" id="MobiDB-lite"/>
    </source>
</evidence>
<name>A0A835ER87_9POAL</name>
<accession>A0A835ER87</accession>